<organism evidence="1 2">
    <name type="scientific">Tagetes erecta</name>
    <name type="common">African marigold</name>
    <dbReference type="NCBI Taxonomy" id="13708"/>
    <lineage>
        <taxon>Eukaryota</taxon>
        <taxon>Viridiplantae</taxon>
        <taxon>Streptophyta</taxon>
        <taxon>Embryophyta</taxon>
        <taxon>Tracheophyta</taxon>
        <taxon>Spermatophyta</taxon>
        <taxon>Magnoliopsida</taxon>
        <taxon>eudicotyledons</taxon>
        <taxon>Gunneridae</taxon>
        <taxon>Pentapetalae</taxon>
        <taxon>asterids</taxon>
        <taxon>campanulids</taxon>
        <taxon>Asterales</taxon>
        <taxon>Asteraceae</taxon>
        <taxon>Asteroideae</taxon>
        <taxon>Heliantheae alliance</taxon>
        <taxon>Tageteae</taxon>
        <taxon>Tagetes</taxon>
    </lineage>
</organism>
<sequence>MFITIILSFDYFIHLVLLKISYCSVVIEVTGYKTTATPCCCSRNCVTLRDSFRVVNFEDIAGVTSL</sequence>
<reference evidence="1" key="1">
    <citation type="journal article" date="2023" name="bioRxiv">
        <title>Improved chromosome-level genome assembly for marigold (Tagetes erecta).</title>
        <authorList>
            <person name="Jiang F."/>
            <person name="Yuan L."/>
            <person name="Wang S."/>
            <person name="Wang H."/>
            <person name="Xu D."/>
            <person name="Wang A."/>
            <person name="Fan W."/>
        </authorList>
    </citation>
    <scope>NUCLEOTIDE SEQUENCE</scope>
    <source>
        <strain evidence="1">WSJ</strain>
        <tissue evidence="1">Leaf</tissue>
    </source>
</reference>
<keyword evidence="2" id="KW-1185">Reference proteome</keyword>
<evidence type="ECO:0000313" key="2">
    <source>
        <dbReference type="Proteomes" id="UP001229421"/>
    </source>
</evidence>
<name>A0AAD8K6H8_TARER</name>
<evidence type="ECO:0000313" key="1">
    <source>
        <dbReference type="EMBL" id="KAK1416108.1"/>
    </source>
</evidence>
<protein>
    <submittedName>
        <fullName evidence="1">Uncharacterized protein</fullName>
    </submittedName>
</protein>
<dbReference type="AlphaFoldDB" id="A0AAD8K6H8"/>
<accession>A0AAD8K6H8</accession>
<proteinExistence type="predicted"/>
<comment type="caution">
    <text evidence="1">The sequence shown here is derived from an EMBL/GenBank/DDBJ whole genome shotgun (WGS) entry which is preliminary data.</text>
</comment>
<dbReference type="EMBL" id="JAUHHV010000008">
    <property type="protein sequence ID" value="KAK1416108.1"/>
    <property type="molecule type" value="Genomic_DNA"/>
</dbReference>
<gene>
    <name evidence="1" type="ORF">QVD17_31896</name>
</gene>
<dbReference type="Proteomes" id="UP001229421">
    <property type="component" value="Unassembled WGS sequence"/>
</dbReference>